<dbReference type="GO" id="GO:0005737">
    <property type="term" value="C:cytoplasm"/>
    <property type="evidence" value="ECO:0007669"/>
    <property type="project" value="UniProtKB-ARBA"/>
</dbReference>
<proteinExistence type="predicted"/>
<dbReference type="PANTHER" id="PTHR12125">
    <property type="entry name" value="F-BOX ONLY PROTEIN 6-LIKE PROTEIN"/>
    <property type="match status" value="1"/>
</dbReference>
<dbReference type="InterPro" id="IPR008979">
    <property type="entry name" value="Galactose-bd-like_sf"/>
</dbReference>
<dbReference type="SUPFAM" id="SSF49785">
    <property type="entry name" value="Galactose-binding domain-like"/>
    <property type="match status" value="1"/>
</dbReference>
<dbReference type="Pfam" id="PF00646">
    <property type="entry name" value="F-box"/>
    <property type="match status" value="1"/>
</dbReference>
<organism evidence="3 4">
    <name type="scientific">Asbolus verrucosus</name>
    <name type="common">Desert ironclad beetle</name>
    <dbReference type="NCBI Taxonomy" id="1661398"/>
    <lineage>
        <taxon>Eukaryota</taxon>
        <taxon>Metazoa</taxon>
        <taxon>Ecdysozoa</taxon>
        <taxon>Arthropoda</taxon>
        <taxon>Hexapoda</taxon>
        <taxon>Insecta</taxon>
        <taxon>Pterygota</taxon>
        <taxon>Neoptera</taxon>
        <taxon>Endopterygota</taxon>
        <taxon>Coleoptera</taxon>
        <taxon>Polyphaga</taxon>
        <taxon>Cucujiformia</taxon>
        <taxon>Tenebrionidae</taxon>
        <taxon>Pimeliinae</taxon>
        <taxon>Asbolus</taxon>
    </lineage>
</organism>
<dbReference type="Proteomes" id="UP000292052">
    <property type="component" value="Unassembled WGS sequence"/>
</dbReference>
<dbReference type="SMART" id="SM01198">
    <property type="entry name" value="FBA"/>
    <property type="match status" value="1"/>
</dbReference>
<dbReference type="Pfam" id="PF04300">
    <property type="entry name" value="FBA"/>
    <property type="match status" value="2"/>
</dbReference>
<dbReference type="GO" id="GO:0061630">
    <property type="term" value="F:ubiquitin protein ligase activity"/>
    <property type="evidence" value="ECO:0007669"/>
    <property type="project" value="TreeGrafter"/>
</dbReference>
<dbReference type="InterPro" id="IPR039752">
    <property type="entry name" value="F-box_only"/>
</dbReference>
<sequence>MENSETLNSKETQKVKNLESVETFKFHDSFIEDTSNGLYFNNFYLPEEVVLIILSYIDPKEVLKASLVCKKWCNLIKSDPFWFAIYSRVHKKKPKKLPWYVYYCLFASNYFDQNLIKNGNGQDKYEHWRIVQNGGDGFAIEDSPIGADPLSLDIPEFNGRTSCFATSYFECNKLQEISLESSPLMQLILNKFKPHIYLSEWVAGRFDCGCNYILHCKLYGKKLPNQLPSPPPLGRVLHFRRPNAANRLPLQIINNRDYVEHFGTTSEEALHVQSNGTKIEQWVGSTWSKVIELLVKDYPEGVKSIVFQHQGCDTQFWRGHYGSKMAGGVLKILFDSIEPCT</sequence>
<reference evidence="3 4" key="1">
    <citation type="submission" date="2017-03" db="EMBL/GenBank/DDBJ databases">
        <title>Genome of the blue death feigning beetle - Asbolus verrucosus.</title>
        <authorList>
            <person name="Rider S.D."/>
        </authorList>
    </citation>
    <scope>NUCLEOTIDE SEQUENCE [LARGE SCALE GENOMIC DNA]</scope>
    <source>
        <strain evidence="3">Butters</strain>
        <tissue evidence="3">Head and leg muscle</tissue>
    </source>
</reference>
<dbReference type="OrthoDB" id="1107553at2759"/>
<dbReference type="SUPFAM" id="SSF81383">
    <property type="entry name" value="F-box domain"/>
    <property type="match status" value="1"/>
</dbReference>
<dbReference type="GO" id="GO:0031146">
    <property type="term" value="P:SCF-dependent proteasomal ubiquitin-dependent protein catabolic process"/>
    <property type="evidence" value="ECO:0007669"/>
    <property type="project" value="TreeGrafter"/>
</dbReference>
<evidence type="ECO:0000259" key="1">
    <source>
        <dbReference type="PROSITE" id="PS50181"/>
    </source>
</evidence>
<dbReference type="InterPro" id="IPR036047">
    <property type="entry name" value="F-box-like_dom_sf"/>
</dbReference>
<feature type="domain" description="FBA" evidence="2">
    <location>
        <begin position="103"/>
        <end position="334"/>
    </location>
</feature>
<protein>
    <submittedName>
        <fullName evidence="3">FBA and/or F-box-like domain containing protein</fullName>
    </submittedName>
</protein>
<dbReference type="InterPro" id="IPR001810">
    <property type="entry name" value="F-box_dom"/>
</dbReference>
<evidence type="ECO:0000313" key="4">
    <source>
        <dbReference type="Proteomes" id="UP000292052"/>
    </source>
</evidence>
<dbReference type="STRING" id="1661398.A0A482VRK1"/>
<dbReference type="InterPro" id="IPR007397">
    <property type="entry name" value="F-box-assoc_dom"/>
</dbReference>
<comment type="caution">
    <text evidence="3">The sequence shown here is derived from an EMBL/GenBank/DDBJ whole genome shotgun (WGS) entry which is preliminary data.</text>
</comment>
<accession>A0A482VRK1</accession>
<dbReference type="PROSITE" id="PS51114">
    <property type="entry name" value="FBA"/>
    <property type="match status" value="1"/>
</dbReference>
<dbReference type="AlphaFoldDB" id="A0A482VRK1"/>
<evidence type="ECO:0000259" key="2">
    <source>
        <dbReference type="PROSITE" id="PS51114"/>
    </source>
</evidence>
<dbReference type="GO" id="GO:0019005">
    <property type="term" value="C:SCF ubiquitin ligase complex"/>
    <property type="evidence" value="ECO:0007669"/>
    <property type="project" value="TreeGrafter"/>
</dbReference>
<dbReference type="PROSITE" id="PS50181">
    <property type="entry name" value="FBOX"/>
    <property type="match status" value="1"/>
</dbReference>
<dbReference type="GO" id="GO:0006516">
    <property type="term" value="P:glycoprotein catabolic process"/>
    <property type="evidence" value="ECO:0007669"/>
    <property type="project" value="TreeGrafter"/>
</dbReference>
<keyword evidence="4" id="KW-1185">Reference proteome</keyword>
<dbReference type="PANTHER" id="PTHR12125:SF5">
    <property type="entry name" value="F-BOX DOMAIN-CONTAINING PROTEIN"/>
    <property type="match status" value="1"/>
</dbReference>
<dbReference type="SMART" id="SM00256">
    <property type="entry name" value="FBOX"/>
    <property type="match status" value="1"/>
</dbReference>
<feature type="domain" description="F-box" evidence="1">
    <location>
        <begin position="39"/>
        <end position="85"/>
    </location>
</feature>
<dbReference type="EMBL" id="QDEB01069750">
    <property type="protein sequence ID" value="RZC35562.1"/>
    <property type="molecule type" value="Genomic_DNA"/>
</dbReference>
<name>A0A482VRK1_ASBVE</name>
<dbReference type="GO" id="GO:0036503">
    <property type="term" value="P:ERAD pathway"/>
    <property type="evidence" value="ECO:0007669"/>
    <property type="project" value="TreeGrafter"/>
</dbReference>
<gene>
    <name evidence="3" type="ORF">BDFB_004185</name>
</gene>
<dbReference type="Gene3D" id="1.20.1280.50">
    <property type="match status" value="1"/>
</dbReference>
<dbReference type="Gene3D" id="2.60.120.260">
    <property type="entry name" value="Galactose-binding domain-like"/>
    <property type="match status" value="1"/>
</dbReference>
<evidence type="ECO:0000313" key="3">
    <source>
        <dbReference type="EMBL" id="RZC35562.1"/>
    </source>
</evidence>